<evidence type="ECO:0000313" key="1">
    <source>
        <dbReference type="EMBL" id="MDO5987330.1"/>
    </source>
</evidence>
<name>A0ABT8X065_9FLAO</name>
<gene>
    <name evidence="1" type="ORF">Q4Q39_07970</name>
</gene>
<dbReference type="EMBL" id="JAUOEM010000002">
    <property type="protein sequence ID" value="MDO5987330.1"/>
    <property type="molecule type" value="Genomic_DNA"/>
</dbReference>
<dbReference type="Proteomes" id="UP001176891">
    <property type="component" value="Unassembled WGS sequence"/>
</dbReference>
<keyword evidence="2" id="KW-1185">Reference proteome</keyword>
<dbReference type="RefSeq" id="WP_303281880.1">
    <property type="nucleotide sequence ID" value="NZ_BAABCZ010000005.1"/>
</dbReference>
<proteinExistence type="predicted"/>
<comment type="caution">
    <text evidence="1">The sequence shown here is derived from an EMBL/GenBank/DDBJ whole genome shotgun (WGS) entry which is preliminary data.</text>
</comment>
<accession>A0ABT8X065</accession>
<evidence type="ECO:0000313" key="2">
    <source>
        <dbReference type="Proteomes" id="UP001176891"/>
    </source>
</evidence>
<sequence>MIKILTLKEDDKTQNIDLDIPKEDGNTESQKKGLRFAAECSTPLYQDLNGIQLK</sequence>
<reference evidence="1" key="1">
    <citation type="submission" date="2023-07" db="EMBL/GenBank/DDBJ databases">
        <title>Two novel species in the genus Flavivirga.</title>
        <authorList>
            <person name="Kwon K."/>
        </authorList>
    </citation>
    <scope>NUCLEOTIDE SEQUENCE</scope>
    <source>
        <strain evidence="1">KACC 14157</strain>
    </source>
</reference>
<protein>
    <submittedName>
        <fullName evidence="1">Uncharacterized protein</fullName>
    </submittedName>
</protein>
<organism evidence="1 2">
    <name type="scientific">Flavivirga amylovorans</name>
    <dbReference type="NCBI Taxonomy" id="870486"/>
    <lineage>
        <taxon>Bacteria</taxon>
        <taxon>Pseudomonadati</taxon>
        <taxon>Bacteroidota</taxon>
        <taxon>Flavobacteriia</taxon>
        <taxon>Flavobacteriales</taxon>
        <taxon>Flavobacteriaceae</taxon>
        <taxon>Flavivirga</taxon>
    </lineage>
</organism>